<reference evidence="2" key="1">
    <citation type="journal article" date="2019" name="Int. J. Syst. Evol. Microbiol.">
        <title>The Global Catalogue of Microorganisms (GCM) 10K type strain sequencing project: providing services to taxonomists for standard genome sequencing and annotation.</title>
        <authorList>
            <consortium name="The Broad Institute Genomics Platform"/>
            <consortium name="The Broad Institute Genome Sequencing Center for Infectious Disease"/>
            <person name="Wu L."/>
            <person name="Ma J."/>
        </authorList>
    </citation>
    <scope>NUCLEOTIDE SEQUENCE [LARGE SCALE GENOMIC DNA]</scope>
    <source>
        <strain evidence="2">NBRC 110044</strain>
    </source>
</reference>
<accession>A0ABQ5YET3</accession>
<organism evidence="1 2">
    <name type="scientific">Chitinimonas prasina</name>
    <dbReference type="NCBI Taxonomy" id="1434937"/>
    <lineage>
        <taxon>Bacteria</taxon>
        <taxon>Pseudomonadati</taxon>
        <taxon>Pseudomonadota</taxon>
        <taxon>Betaproteobacteria</taxon>
        <taxon>Neisseriales</taxon>
        <taxon>Chitinibacteraceae</taxon>
        <taxon>Chitinimonas</taxon>
    </lineage>
</organism>
<sequence>MTQFDEYVEMQAIGVEPLDAYLAARHNSLDQVTSIRMLREVYGLSLDDAKKVSFKGDTGVEYNEQEGTLVAEFTKVLDDELGLD</sequence>
<name>A0ABQ5YET3_9NEIS</name>
<comment type="caution">
    <text evidence="1">The sequence shown here is derived from an EMBL/GenBank/DDBJ whole genome shotgun (WGS) entry which is preliminary data.</text>
</comment>
<keyword evidence="2" id="KW-1185">Reference proteome</keyword>
<dbReference type="Proteomes" id="UP001156706">
    <property type="component" value="Unassembled WGS sequence"/>
</dbReference>
<gene>
    <name evidence="1" type="ORF">GCM10007907_17720</name>
</gene>
<dbReference type="RefSeq" id="WP_284196101.1">
    <property type="nucleotide sequence ID" value="NZ_BSOG01000002.1"/>
</dbReference>
<evidence type="ECO:0000313" key="1">
    <source>
        <dbReference type="EMBL" id="GLR12982.1"/>
    </source>
</evidence>
<protein>
    <recommendedName>
        <fullName evidence="3">XRE family transcriptional regulator</fullName>
    </recommendedName>
</protein>
<evidence type="ECO:0000313" key="2">
    <source>
        <dbReference type="Proteomes" id="UP001156706"/>
    </source>
</evidence>
<dbReference type="EMBL" id="BSOG01000002">
    <property type="protein sequence ID" value="GLR12982.1"/>
    <property type="molecule type" value="Genomic_DNA"/>
</dbReference>
<evidence type="ECO:0008006" key="3">
    <source>
        <dbReference type="Google" id="ProtNLM"/>
    </source>
</evidence>
<proteinExistence type="predicted"/>